<evidence type="ECO:0000256" key="7">
    <source>
        <dbReference type="SAM" id="Phobius"/>
    </source>
</evidence>
<dbReference type="GO" id="GO:0008381">
    <property type="term" value="F:mechanosensitive monoatomic ion channel activity"/>
    <property type="evidence" value="ECO:0007669"/>
    <property type="project" value="InterPro"/>
</dbReference>
<dbReference type="InterPro" id="IPR010920">
    <property type="entry name" value="LSM_dom_sf"/>
</dbReference>
<evidence type="ECO:0000256" key="4">
    <source>
        <dbReference type="ARBA" id="ARBA00022692"/>
    </source>
</evidence>
<feature type="transmembrane region" description="Helical" evidence="7">
    <location>
        <begin position="99"/>
        <end position="123"/>
    </location>
</feature>
<evidence type="ECO:0000256" key="2">
    <source>
        <dbReference type="ARBA" id="ARBA00008017"/>
    </source>
</evidence>
<dbReference type="RefSeq" id="WP_022400372.1">
    <property type="nucleotide sequence ID" value="NZ_DAWBJR010000001.1"/>
</dbReference>
<dbReference type="PANTHER" id="PTHR30221:SF1">
    <property type="entry name" value="SMALL-CONDUCTANCE MECHANOSENSITIVE CHANNEL"/>
    <property type="match status" value="1"/>
</dbReference>
<evidence type="ECO:0000259" key="8">
    <source>
        <dbReference type="Pfam" id="PF00924"/>
    </source>
</evidence>
<dbReference type="SUPFAM" id="SSF82689">
    <property type="entry name" value="Mechanosensitive channel protein MscS (YggB), C-terminal domain"/>
    <property type="match status" value="1"/>
</dbReference>
<comment type="caution">
    <text evidence="10">The sequence shown here is derived from an EMBL/GenBank/DDBJ whole genome shotgun (WGS) entry which is preliminary data.</text>
</comment>
<dbReference type="Gene3D" id="1.10.287.1260">
    <property type="match status" value="1"/>
</dbReference>
<dbReference type="Gene3D" id="3.30.70.100">
    <property type="match status" value="1"/>
</dbReference>
<gene>
    <name evidence="10" type="ORF">ETP43_06660</name>
</gene>
<dbReference type="InterPro" id="IPR006686">
    <property type="entry name" value="MscS_channel_CS"/>
</dbReference>
<dbReference type="Pfam" id="PF21082">
    <property type="entry name" value="MS_channel_3rd"/>
    <property type="match status" value="1"/>
</dbReference>
<evidence type="ECO:0000259" key="9">
    <source>
        <dbReference type="Pfam" id="PF21082"/>
    </source>
</evidence>
<feature type="transmembrane region" description="Helical" evidence="7">
    <location>
        <begin position="64"/>
        <end position="87"/>
    </location>
</feature>
<dbReference type="InterPro" id="IPR023408">
    <property type="entry name" value="MscS_beta-dom_sf"/>
</dbReference>
<dbReference type="InterPro" id="IPR011066">
    <property type="entry name" value="MscS_channel_C_sf"/>
</dbReference>
<feature type="transmembrane region" description="Helical" evidence="7">
    <location>
        <begin position="20"/>
        <end position="44"/>
    </location>
</feature>
<evidence type="ECO:0000313" key="10">
    <source>
        <dbReference type="EMBL" id="RXS74933.1"/>
    </source>
</evidence>
<evidence type="ECO:0000313" key="11">
    <source>
        <dbReference type="Proteomes" id="UP000290106"/>
    </source>
</evidence>
<dbReference type="OrthoDB" id="9809206at2"/>
<dbReference type="InterPro" id="IPR006685">
    <property type="entry name" value="MscS_channel_2nd"/>
</dbReference>
<dbReference type="SUPFAM" id="SSF50182">
    <property type="entry name" value="Sm-like ribonucleoproteins"/>
    <property type="match status" value="1"/>
</dbReference>
<dbReference type="SUPFAM" id="SSF82861">
    <property type="entry name" value="Mechanosensitive channel protein MscS (YggB), transmembrane region"/>
    <property type="match status" value="1"/>
</dbReference>
<evidence type="ECO:0000256" key="5">
    <source>
        <dbReference type="ARBA" id="ARBA00022989"/>
    </source>
</evidence>
<protein>
    <submittedName>
        <fullName evidence="10">Mechanosensitive ion channel family protein</fullName>
    </submittedName>
</protein>
<dbReference type="PANTHER" id="PTHR30221">
    <property type="entry name" value="SMALL-CONDUCTANCE MECHANOSENSITIVE CHANNEL"/>
    <property type="match status" value="1"/>
</dbReference>
<dbReference type="Proteomes" id="UP000290106">
    <property type="component" value="Unassembled WGS sequence"/>
</dbReference>
<dbReference type="EMBL" id="SDKC01000001">
    <property type="protein sequence ID" value="RXS74933.1"/>
    <property type="molecule type" value="Genomic_DNA"/>
</dbReference>
<keyword evidence="5 7" id="KW-1133">Transmembrane helix</keyword>
<organism evidence="10 11">
    <name type="scientific">Blautia faecicola</name>
    <dbReference type="NCBI Taxonomy" id="2509240"/>
    <lineage>
        <taxon>Bacteria</taxon>
        <taxon>Bacillati</taxon>
        <taxon>Bacillota</taxon>
        <taxon>Clostridia</taxon>
        <taxon>Lachnospirales</taxon>
        <taxon>Lachnospiraceae</taxon>
        <taxon>Blautia</taxon>
    </lineage>
</organism>
<feature type="domain" description="Mechanosensitive ion channel MscS C-terminal" evidence="9">
    <location>
        <begin position="185"/>
        <end position="266"/>
    </location>
</feature>
<name>A0A4Q1RH14_9FIRM</name>
<comment type="subcellular location">
    <subcellularLocation>
        <location evidence="1">Cell membrane</location>
        <topology evidence="1">Multi-pass membrane protein</topology>
    </subcellularLocation>
</comment>
<evidence type="ECO:0000256" key="6">
    <source>
        <dbReference type="ARBA" id="ARBA00023136"/>
    </source>
</evidence>
<sequence length="277" mass="31102">MMNALKSLVQWKGSIPQGGLLDFVLKVILALIVYFIGTKLIGWFCKKLRKQLMKFGSDEATKSFLLSGIKIGMHLILILTIAGNLGVDKTSVAALVGSAGVAISLALQGGLSNFAGGLIIMFLRPFSVGDYIIENGEKTEGTVQKIELYYTTLMTIDSRRIVIPNSVLTNDSITNVTAMEKRRLEIKVGISYESDLLLAKQILRELIEKDPELLEREETQVFVDELGDSAVILGLRAWVKTEEFWNTKWRMNEQIKLEFDKRGIQIPYPQMDVHMHH</sequence>
<dbReference type="InterPro" id="IPR049278">
    <property type="entry name" value="MS_channel_C"/>
</dbReference>
<reference evidence="10 11" key="1">
    <citation type="submission" date="2019-01" db="EMBL/GenBank/DDBJ databases">
        <title>Blautia sp. nov. KGMB01111 isolated human feces.</title>
        <authorList>
            <person name="Park J.-E."/>
            <person name="Kim J.-S."/>
            <person name="Park S.-H."/>
        </authorList>
    </citation>
    <scope>NUCLEOTIDE SEQUENCE [LARGE SCALE GENOMIC DNA]</scope>
    <source>
        <strain evidence="10 11">KGMB01111</strain>
    </source>
</reference>
<dbReference type="InterPro" id="IPR045275">
    <property type="entry name" value="MscS_archaea/bacteria_type"/>
</dbReference>
<evidence type="ECO:0000256" key="3">
    <source>
        <dbReference type="ARBA" id="ARBA00022475"/>
    </source>
</evidence>
<keyword evidence="3" id="KW-1003">Cell membrane</keyword>
<dbReference type="Pfam" id="PF00924">
    <property type="entry name" value="MS_channel_2nd"/>
    <property type="match status" value="1"/>
</dbReference>
<evidence type="ECO:0000256" key="1">
    <source>
        <dbReference type="ARBA" id="ARBA00004651"/>
    </source>
</evidence>
<proteinExistence type="inferred from homology"/>
<keyword evidence="6 7" id="KW-0472">Membrane</keyword>
<keyword evidence="4 7" id="KW-0812">Transmembrane</keyword>
<comment type="similarity">
    <text evidence="2">Belongs to the MscS (TC 1.A.23) family.</text>
</comment>
<dbReference type="Gene3D" id="2.30.30.60">
    <property type="match status" value="1"/>
</dbReference>
<accession>A0A4Q1RH14</accession>
<dbReference type="GO" id="GO:0005886">
    <property type="term" value="C:plasma membrane"/>
    <property type="evidence" value="ECO:0007669"/>
    <property type="project" value="UniProtKB-SubCell"/>
</dbReference>
<feature type="domain" description="Mechanosensitive ion channel MscS" evidence="8">
    <location>
        <begin position="111"/>
        <end position="177"/>
    </location>
</feature>
<dbReference type="InterPro" id="IPR011014">
    <property type="entry name" value="MscS_channel_TM-2"/>
</dbReference>
<dbReference type="AlphaFoldDB" id="A0A4Q1RH14"/>
<dbReference type="PROSITE" id="PS01246">
    <property type="entry name" value="UPF0003"/>
    <property type="match status" value="1"/>
</dbReference>
<keyword evidence="11" id="KW-1185">Reference proteome</keyword>